<protein>
    <recommendedName>
        <fullName evidence="8">Putative manganese efflux pump MntP</fullName>
    </recommendedName>
</protein>
<comment type="subcellular location">
    <subcellularLocation>
        <location evidence="8">Cell membrane</location>
        <topology evidence="8">Multi-pass membrane protein</topology>
    </subcellularLocation>
</comment>
<sequence>MFFEVFAISLGVSMDAFAVSISKGLSIRRTTARQCASVALWFGGFQALFPLIGYFAAAGLRSYITSVDHWIIFGLLSAIGANMIREGIAEQSDEEHRMESSFGWHAMLPLAVATSIDAFAVGIGISVVSEGIWPIIITIGIMTAALSIAGLRIGNVFGSRWRKPAQICGGSVLILLGLEILLDHLGFFEAVRAMLF</sequence>
<dbReference type="InterPro" id="IPR022929">
    <property type="entry name" value="Put_MntP"/>
</dbReference>
<keyword evidence="5 8" id="KW-0406">Ion transport</keyword>
<reference evidence="9" key="1">
    <citation type="submission" date="2023-07" db="EMBL/GenBank/DDBJ databases">
        <title>Bifidobacterium aquikefiriaerophilum sp. nov. and Bifidobacterium eccum sp. nov., isolated from water kefir.</title>
        <authorList>
            <person name="Breselge S."/>
            <person name="Bellassi P."/>
            <person name="Barcenilla C."/>
            <person name="Alvarez-Ordonez A."/>
            <person name="Morelli L."/>
            <person name="Cotter P.D."/>
        </authorList>
    </citation>
    <scope>NUCLEOTIDE SEQUENCE</scope>
    <source>
        <strain evidence="11">WK012_4_13</strain>
        <strain evidence="10">WK013_4_14</strain>
        <strain evidence="9">WK048_4_13</strain>
    </source>
</reference>
<evidence type="ECO:0000256" key="3">
    <source>
        <dbReference type="ARBA" id="ARBA00022692"/>
    </source>
</evidence>
<evidence type="ECO:0000256" key="6">
    <source>
        <dbReference type="ARBA" id="ARBA00023136"/>
    </source>
</evidence>
<dbReference type="EMBL" id="CP129675">
    <property type="protein sequence ID" value="XDS47554.1"/>
    <property type="molecule type" value="Genomic_DNA"/>
</dbReference>
<dbReference type="RefSeq" id="WP_369342548.1">
    <property type="nucleotide sequence ID" value="NZ_CP129675.1"/>
</dbReference>
<feature type="transmembrane region" description="Helical" evidence="8">
    <location>
        <begin position="165"/>
        <end position="187"/>
    </location>
</feature>
<dbReference type="KEGG" id="bfk:QN062_04805"/>
<keyword evidence="3 8" id="KW-0812">Transmembrane</keyword>
<evidence type="ECO:0000256" key="5">
    <source>
        <dbReference type="ARBA" id="ARBA00023065"/>
    </source>
</evidence>
<feature type="transmembrane region" description="Helical" evidence="8">
    <location>
        <begin position="38"/>
        <end position="57"/>
    </location>
</feature>
<feature type="transmembrane region" description="Helical" evidence="8">
    <location>
        <begin position="6"/>
        <end position="26"/>
    </location>
</feature>
<feature type="transmembrane region" description="Helical" evidence="8">
    <location>
        <begin position="131"/>
        <end position="153"/>
    </location>
</feature>
<proteinExistence type="inferred from homology"/>
<dbReference type="GO" id="GO:0005886">
    <property type="term" value="C:plasma membrane"/>
    <property type="evidence" value="ECO:0007669"/>
    <property type="project" value="UniProtKB-SubCell"/>
</dbReference>
<dbReference type="EMBL" id="CP129682">
    <property type="protein sequence ID" value="XDS49757.1"/>
    <property type="molecule type" value="Genomic_DNA"/>
</dbReference>
<dbReference type="InterPro" id="IPR003810">
    <property type="entry name" value="Mntp/YtaF"/>
</dbReference>
<keyword evidence="6 8" id="KW-0472">Membrane</keyword>
<evidence type="ECO:0000256" key="7">
    <source>
        <dbReference type="ARBA" id="ARBA00023211"/>
    </source>
</evidence>
<keyword evidence="2 8" id="KW-1003">Cell membrane</keyword>
<gene>
    <name evidence="8" type="primary">mntP</name>
    <name evidence="11" type="ORF">QN062_04805</name>
    <name evidence="10" type="ORF">QN216_08820</name>
    <name evidence="9" type="ORF">QN217_01645</name>
</gene>
<evidence type="ECO:0000313" key="9">
    <source>
        <dbReference type="EMBL" id="XDS47554.1"/>
    </source>
</evidence>
<evidence type="ECO:0000256" key="2">
    <source>
        <dbReference type="ARBA" id="ARBA00022475"/>
    </source>
</evidence>
<evidence type="ECO:0000313" key="10">
    <source>
        <dbReference type="EMBL" id="XDS49757.1"/>
    </source>
</evidence>
<evidence type="ECO:0000256" key="8">
    <source>
        <dbReference type="HAMAP-Rule" id="MF_01521"/>
    </source>
</evidence>
<organism evidence="9">
    <name type="scientific">Bifidobacterium fermentum</name>
    <dbReference type="NCBI Taxonomy" id="3059035"/>
    <lineage>
        <taxon>Bacteria</taxon>
        <taxon>Bacillati</taxon>
        <taxon>Actinomycetota</taxon>
        <taxon>Actinomycetes</taxon>
        <taxon>Bifidobacteriales</taxon>
        <taxon>Bifidobacteriaceae</taxon>
        <taxon>Bifidobacterium</taxon>
    </lineage>
</organism>
<dbReference type="Pfam" id="PF02659">
    <property type="entry name" value="Mntp"/>
    <property type="match status" value="1"/>
</dbReference>
<dbReference type="AlphaFoldDB" id="A0AB39UFB8"/>
<dbReference type="GO" id="GO:0005384">
    <property type="term" value="F:manganese ion transmembrane transporter activity"/>
    <property type="evidence" value="ECO:0007669"/>
    <property type="project" value="UniProtKB-UniRule"/>
</dbReference>
<comment type="similarity">
    <text evidence="8">Belongs to the MntP (TC 9.B.29) family.</text>
</comment>
<dbReference type="PANTHER" id="PTHR35529:SF1">
    <property type="entry name" value="MANGANESE EFFLUX PUMP MNTP-RELATED"/>
    <property type="match status" value="1"/>
</dbReference>
<dbReference type="EMBL" id="CP129683">
    <property type="protein sequence ID" value="XDS51588.1"/>
    <property type="molecule type" value="Genomic_DNA"/>
</dbReference>
<name>A0AB39UFB8_9BIFI</name>
<evidence type="ECO:0000256" key="1">
    <source>
        <dbReference type="ARBA" id="ARBA00022448"/>
    </source>
</evidence>
<accession>A0AB39UFB8</accession>
<comment type="function">
    <text evidence="8">Probably functions as a manganese efflux pump.</text>
</comment>
<keyword evidence="1 8" id="KW-0813">Transport</keyword>
<keyword evidence="7 8" id="KW-0464">Manganese</keyword>
<evidence type="ECO:0000256" key="4">
    <source>
        <dbReference type="ARBA" id="ARBA00022989"/>
    </source>
</evidence>
<keyword evidence="4 8" id="KW-1133">Transmembrane helix</keyword>
<dbReference type="PANTHER" id="PTHR35529">
    <property type="entry name" value="MANGANESE EFFLUX PUMP MNTP-RELATED"/>
    <property type="match status" value="1"/>
</dbReference>
<evidence type="ECO:0000313" key="11">
    <source>
        <dbReference type="EMBL" id="XDS51588.1"/>
    </source>
</evidence>
<feature type="transmembrane region" description="Helical" evidence="8">
    <location>
        <begin position="102"/>
        <end position="125"/>
    </location>
</feature>
<feature type="transmembrane region" description="Helical" evidence="8">
    <location>
        <begin position="63"/>
        <end position="81"/>
    </location>
</feature>
<dbReference type="HAMAP" id="MF_01521">
    <property type="entry name" value="MntP_pump"/>
    <property type="match status" value="1"/>
</dbReference>